<dbReference type="Pfam" id="PF00328">
    <property type="entry name" value="His_Phos_2"/>
    <property type="match status" value="2"/>
</dbReference>
<evidence type="ECO:0000259" key="13">
    <source>
        <dbReference type="SMART" id="SM01089"/>
    </source>
</evidence>
<dbReference type="PANTHER" id="PTHR11984:SF13">
    <property type="entry name" value="GAP JUNCTION ALPHA-5 PROTEIN"/>
    <property type="match status" value="1"/>
</dbReference>
<keyword evidence="5 9" id="KW-0303">Gap junction</keyword>
<dbReference type="GO" id="GO:0007507">
    <property type="term" value="P:heart development"/>
    <property type="evidence" value="ECO:0007669"/>
    <property type="project" value="TreeGrafter"/>
</dbReference>
<dbReference type="SMART" id="SM00037">
    <property type="entry name" value="CNX"/>
    <property type="match status" value="1"/>
</dbReference>
<feature type="domain" description="Connexin N-terminal" evidence="12">
    <location>
        <begin position="43"/>
        <end position="76"/>
    </location>
</feature>
<dbReference type="SMART" id="SM01089">
    <property type="entry name" value="Connexin_CCC"/>
    <property type="match status" value="1"/>
</dbReference>
<reference evidence="14 15" key="1">
    <citation type="submission" date="2021-06" db="EMBL/GenBank/DDBJ databases">
        <title>Chromosome-level genome assembly of the red-tail catfish (Hemibagrus wyckioides).</title>
        <authorList>
            <person name="Shao F."/>
        </authorList>
    </citation>
    <scope>NUCLEOTIDE SEQUENCE [LARGE SCALE GENOMIC DNA]</scope>
    <source>
        <strain evidence="14">EC202008001</strain>
        <tissue evidence="14">Blood</tissue>
    </source>
</reference>
<proteinExistence type="inferred from homology"/>
<dbReference type="FunFam" id="1.20.1440.80:FF:000001">
    <property type="entry name" value="Gap junction alpha-1"/>
    <property type="match status" value="1"/>
</dbReference>
<dbReference type="CDD" id="cd07061">
    <property type="entry name" value="HP_HAP_like"/>
    <property type="match status" value="1"/>
</dbReference>
<keyword evidence="4 9" id="KW-0812">Transmembrane</keyword>
<evidence type="ECO:0000256" key="9">
    <source>
        <dbReference type="RuleBase" id="RU000630"/>
    </source>
</evidence>
<evidence type="ECO:0000256" key="10">
    <source>
        <dbReference type="SAM" id="MobiDB-lite"/>
    </source>
</evidence>
<dbReference type="AlphaFoldDB" id="A0A9D3NYP6"/>
<feature type="compositionally biased region" description="Basic and acidic residues" evidence="10">
    <location>
        <begin position="124"/>
        <end position="133"/>
    </location>
</feature>
<dbReference type="InterPro" id="IPR029033">
    <property type="entry name" value="His_PPase_superfam"/>
</dbReference>
<dbReference type="GO" id="GO:0086076">
    <property type="term" value="F:gap junction channel activity involved in atrial cardiac muscle cell-AV node cell electrical coupling"/>
    <property type="evidence" value="ECO:0007669"/>
    <property type="project" value="TreeGrafter"/>
</dbReference>
<feature type="transmembrane region" description="Helical" evidence="11">
    <location>
        <begin position="152"/>
        <end position="174"/>
    </location>
</feature>
<dbReference type="SUPFAM" id="SSF118220">
    <property type="entry name" value="Connexin43"/>
    <property type="match status" value="1"/>
</dbReference>
<feature type="region of interest" description="Disordered" evidence="10">
    <location>
        <begin position="245"/>
        <end position="278"/>
    </location>
</feature>
<keyword evidence="7 11" id="KW-1133">Transmembrane helix</keyword>
<dbReference type="InterPro" id="IPR034634">
    <property type="entry name" value="Connexin_C"/>
</dbReference>
<evidence type="ECO:0000256" key="11">
    <source>
        <dbReference type="SAM" id="Phobius"/>
    </source>
</evidence>
<feature type="compositionally biased region" description="Polar residues" evidence="10">
    <location>
        <begin position="374"/>
        <end position="383"/>
    </location>
</feature>
<feature type="transmembrane region" description="Helical" evidence="11">
    <location>
        <begin position="207"/>
        <end position="227"/>
    </location>
</feature>
<evidence type="ECO:0000256" key="8">
    <source>
        <dbReference type="ARBA" id="ARBA00023136"/>
    </source>
</evidence>
<comment type="similarity">
    <text evidence="9">Belongs to the connexin family.</text>
</comment>
<feature type="domain" description="Connexin cysteine-rich" evidence="13">
    <location>
        <begin position="163"/>
        <end position="229"/>
    </location>
</feature>
<evidence type="ECO:0000256" key="7">
    <source>
        <dbReference type="ARBA" id="ARBA00022989"/>
    </source>
</evidence>
<feature type="region of interest" description="Disordered" evidence="10">
    <location>
        <begin position="104"/>
        <end position="133"/>
    </location>
</feature>
<dbReference type="GO" id="GO:0005922">
    <property type="term" value="C:connexin complex"/>
    <property type="evidence" value="ECO:0007669"/>
    <property type="project" value="InterPro"/>
</dbReference>
<evidence type="ECO:0000259" key="12">
    <source>
        <dbReference type="SMART" id="SM00037"/>
    </source>
</evidence>
<evidence type="ECO:0000256" key="2">
    <source>
        <dbReference type="ARBA" id="ARBA00004651"/>
    </source>
</evidence>
<comment type="subcellular location">
    <subcellularLocation>
        <location evidence="1">Cell junction</location>
        <location evidence="1">Gap junction</location>
    </subcellularLocation>
    <subcellularLocation>
        <location evidence="2 9">Cell membrane</location>
        <topology evidence="2 9">Multi-pass membrane protein</topology>
    </subcellularLocation>
</comment>
<keyword evidence="15" id="KW-1185">Reference proteome</keyword>
<dbReference type="InterPro" id="IPR013092">
    <property type="entry name" value="Connexin_N"/>
</dbReference>
<gene>
    <name evidence="14" type="ORF">KOW79_005359</name>
</gene>
<dbReference type="InterPro" id="IPR017990">
    <property type="entry name" value="Connexin_CS"/>
</dbReference>
<evidence type="ECO:0000256" key="6">
    <source>
        <dbReference type="ARBA" id="ARBA00022949"/>
    </source>
</evidence>
<evidence type="ECO:0000256" key="1">
    <source>
        <dbReference type="ARBA" id="ARBA00004610"/>
    </source>
</evidence>
<dbReference type="EMBL" id="JAHKSW010000006">
    <property type="protein sequence ID" value="KAG7331390.1"/>
    <property type="molecule type" value="Genomic_DNA"/>
</dbReference>
<evidence type="ECO:0000256" key="5">
    <source>
        <dbReference type="ARBA" id="ARBA00022868"/>
    </source>
</evidence>
<feature type="compositionally biased region" description="Polar residues" evidence="10">
    <location>
        <begin position="248"/>
        <end position="257"/>
    </location>
</feature>
<keyword evidence="8 11" id="KW-0472">Membrane</keyword>
<protein>
    <recommendedName>
        <fullName evidence="9">Gap junction protein</fullName>
    </recommendedName>
</protein>
<evidence type="ECO:0000313" key="14">
    <source>
        <dbReference type="EMBL" id="KAG7331390.1"/>
    </source>
</evidence>
<dbReference type="Gene3D" id="3.40.50.1240">
    <property type="entry name" value="Phosphoglycerate mutase-like"/>
    <property type="match status" value="1"/>
</dbReference>
<dbReference type="InterPro" id="IPR000500">
    <property type="entry name" value="Connexin"/>
</dbReference>
<comment type="caution">
    <text evidence="14">The sequence shown here is derived from an EMBL/GenBank/DDBJ whole genome shotgun (WGS) entry which is preliminary data.</text>
</comment>
<dbReference type="InterPro" id="IPR019570">
    <property type="entry name" value="Connexin_CCC"/>
</dbReference>
<feature type="transmembrane region" description="Helical" evidence="11">
    <location>
        <begin position="78"/>
        <end position="100"/>
    </location>
</feature>
<comment type="function">
    <text evidence="9">One gap junction consists of a cluster of closely packed pairs of transmembrane channels, the connexons, through which materials of low MW diffuse from one cell to a neighboring cell.</text>
</comment>
<dbReference type="GO" id="GO:0007267">
    <property type="term" value="P:cell-cell signaling"/>
    <property type="evidence" value="ECO:0007669"/>
    <property type="project" value="TreeGrafter"/>
</dbReference>
<dbReference type="Pfam" id="PF00029">
    <property type="entry name" value="Connexin"/>
    <property type="match status" value="1"/>
</dbReference>
<dbReference type="SUPFAM" id="SSF53254">
    <property type="entry name" value="Phosphoglycerate mutase-like"/>
    <property type="match status" value="1"/>
</dbReference>
<evidence type="ECO:0000313" key="15">
    <source>
        <dbReference type="Proteomes" id="UP000824219"/>
    </source>
</evidence>
<dbReference type="InterPro" id="IPR031862">
    <property type="entry name" value="Cx40_C"/>
</dbReference>
<dbReference type="PANTHER" id="PTHR11984">
    <property type="entry name" value="CONNEXIN"/>
    <property type="match status" value="1"/>
</dbReference>
<feature type="transmembrane region" description="Helical" evidence="11">
    <location>
        <begin position="21"/>
        <end position="41"/>
    </location>
</feature>
<accession>A0A9D3NYP6</accession>
<dbReference type="InterPro" id="IPR000560">
    <property type="entry name" value="His_Pase_clade-2"/>
</dbReference>
<dbReference type="Gene3D" id="1.20.1440.80">
    <property type="entry name" value="Gap junction channel protein cysteine-rich domain"/>
    <property type="match status" value="1"/>
</dbReference>
<name>A0A9D3NYP6_9TELE</name>
<dbReference type="Proteomes" id="UP000824219">
    <property type="component" value="Linkage Group LG06"/>
</dbReference>
<keyword evidence="3" id="KW-1003">Cell membrane</keyword>
<dbReference type="PROSITE" id="PS00407">
    <property type="entry name" value="CONNEXINS_1"/>
    <property type="match status" value="1"/>
</dbReference>
<dbReference type="PROSITE" id="PS00616">
    <property type="entry name" value="HIS_ACID_PHOSPHAT_1"/>
    <property type="match status" value="1"/>
</dbReference>
<dbReference type="Pfam" id="PF16791">
    <property type="entry name" value="Connexin40_C"/>
    <property type="match status" value="1"/>
</dbReference>
<organism evidence="14 15">
    <name type="scientific">Hemibagrus wyckioides</name>
    <dbReference type="NCBI Taxonomy" id="337641"/>
    <lineage>
        <taxon>Eukaryota</taxon>
        <taxon>Metazoa</taxon>
        <taxon>Chordata</taxon>
        <taxon>Craniata</taxon>
        <taxon>Vertebrata</taxon>
        <taxon>Euteleostomi</taxon>
        <taxon>Actinopterygii</taxon>
        <taxon>Neopterygii</taxon>
        <taxon>Teleostei</taxon>
        <taxon>Ostariophysi</taxon>
        <taxon>Siluriformes</taxon>
        <taxon>Bagridae</taxon>
        <taxon>Hemibagrus</taxon>
    </lineage>
</organism>
<keyword evidence="6" id="KW-0965">Cell junction</keyword>
<feature type="region of interest" description="Disordered" evidence="10">
    <location>
        <begin position="371"/>
        <end position="403"/>
    </location>
</feature>
<evidence type="ECO:0000256" key="3">
    <source>
        <dbReference type="ARBA" id="ARBA00022475"/>
    </source>
</evidence>
<dbReference type="PRINTS" id="PR00206">
    <property type="entry name" value="CONNEXIN"/>
</dbReference>
<dbReference type="InterPro" id="IPR038359">
    <property type="entry name" value="Connexin_N_sf"/>
</dbReference>
<evidence type="ECO:0000256" key="4">
    <source>
        <dbReference type="ARBA" id="ARBA00022692"/>
    </source>
</evidence>
<comment type="subunit">
    <text evidence="9">A connexon is composed of a hexamer of connexins.</text>
</comment>
<dbReference type="OrthoDB" id="10257284at2759"/>
<sequence length="834" mass="94132">MGDWSLLGNFLEKVQEHSTSVGKVWLTILFIFRILVLGTAAESSWGDEQSDFMCDTQQPGCTNVCYDRAFPIAHIRYWVLQIIFVSTPSLIYMGHAMHTVRVEEKRRRKEQEEHEADDGGAETGRGEKEYLEQEKADETPAKIRLKGALLHTYVLSILLRLVMEVTFIVIQYMMYGIFLEALYHCNTLPCPNPVNCYMSRPTEKNVFIVFMLVVAAVSLFLSVLELYHLGWKQCKSCFHKHVEKHATNSKTETNSKSGKAVSATMPPNFPNSSQLHPANNCTPPPDFNQCLASGRGSPSPGHVHHHVHSIHSGYQPFTNHLAHQQNSVNLATEQHCRHNHDDLGGGEDFLRMSYDHRPAIVSCGNIPAEVLPSAPSTPMSNGSLFRDKRSFSKTSGSSSSKTRPDLAVYDTMLARVGAMTTAVLGSAVFWAQRKNTEPEQANLDLTNTPSSDQSSSQYELKLVQVLFRHGARTPLKSIPDVLEAHWVPDLLEVPDHTKIDYVVTDLQGGPRPPSPVEESYRARTLAGGTYPGQLTTVGMQQLYDLGLRLRRRYIQDVAFLSPYFNSKEVYIRSTNIVRTIESAKCLVAGLFQQQQTETVPILTEKSEKEILYPNYHGCKLLKMLSGSRWAESSTLPDIASDLQSIQSVLGVRPHQHLDFILIRDDMVARETHRLPSPAALDSWRAKVEQRAVDMIWHIYEPSNRENLQLCVGPVLHTLLSNMETKVHGNASDSGRKLFLYSVHDTTLMPCLMALGVFDMRWPPYAADITLELYQHRHNKQHYVKISYIGQDQKIPGCSDVYCPLREFKQALSMYALPEESYHTLCNRRADIPTR</sequence>
<dbReference type="InterPro" id="IPR033379">
    <property type="entry name" value="Acid_Pase_AS"/>
</dbReference>
<feature type="compositionally biased region" description="Low complexity" evidence="10">
    <location>
        <begin position="392"/>
        <end position="401"/>
    </location>
</feature>
<dbReference type="PROSITE" id="PS00408">
    <property type="entry name" value="CONNEXINS_2"/>
    <property type="match status" value="1"/>
</dbReference>